<evidence type="ECO:0000313" key="2">
    <source>
        <dbReference type="WBParaSite" id="nRc.2.0.1.t13527-RA"/>
    </source>
</evidence>
<proteinExistence type="predicted"/>
<dbReference type="Proteomes" id="UP000887565">
    <property type="component" value="Unplaced"/>
</dbReference>
<organism evidence="1 2">
    <name type="scientific">Romanomermis culicivorax</name>
    <name type="common">Nematode worm</name>
    <dbReference type="NCBI Taxonomy" id="13658"/>
    <lineage>
        <taxon>Eukaryota</taxon>
        <taxon>Metazoa</taxon>
        <taxon>Ecdysozoa</taxon>
        <taxon>Nematoda</taxon>
        <taxon>Enoplea</taxon>
        <taxon>Dorylaimia</taxon>
        <taxon>Mermithida</taxon>
        <taxon>Mermithoidea</taxon>
        <taxon>Mermithidae</taxon>
        <taxon>Romanomermis</taxon>
    </lineage>
</organism>
<keyword evidence="1" id="KW-1185">Reference proteome</keyword>
<protein>
    <submittedName>
        <fullName evidence="2">Ribosomal protein L16</fullName>
    </submittedName>
</protein>
<name>A0A915IJG6_ROMCU</name>
<dbReference type="WBParaSite" id="nRc.2.0.1.t13527-RA">
    <property type="protein sequence ID" value="nRc.2.0.1.t13527-RA"/>
    <property type="gene ID" value="nRc.2.0.1.g13527"/>
</dbReference>
<accession>A0A915IJG6</accession>
<reference evidence="2" key="1">
    <citation type="submission" date="2022-11" db="UniProtKB">
        <authorList>
            <consortium name="WormBaseParasite"/>
        </authorList>
    </citation>
    <scope>IDENTIFICATION</scope>
</reference>
<dbReference type="AlphaFoldDB" id="A0A915IJG6"/>
<evidence type="ECO:0000313" key="1">
    <source>
        <dbReference type="Proteomes" id="UP000887565"/>
    </source>
</evidence>
<sequence>MFFGKRLRKARPMPKHVGQFYVLVRTRFPIGRQNLR</sequence>